<sequence>MLKYLLILITLISDSTSKKMCHLVECNNIDNSDEDLKTLADFYDRNHLEYCRIPPHDPNIQPYFNEDHIALFVHLAQIIEFVNHLLNNIARDVVYPNTCELKPFFDSELTFDAKNLIDKSYTGDRKYSKFYLKAKCIKDLINTLYNDFLICING</sequence>
<proteinExistence type="predicted"/>
<dbReference type="Proteomes" id="UP000031668">
    <property type="component" value="Unassembled WGS sequence"/>
</dbReference>
<organism evidence="2 3">
    <name type="scientific">Thelohanellus kitauei</name>
    <name type="common">Myxosporean</name>
    <dbReference type="NCBI Taxonomy" id="669202"/>
    <lineage>
        <taxon>Eukaryota</taxon>
        <taxon>Metazoa</taxon>
        <taxon>Cnidaria</taxon>
        <taxon>Myxozoa</taxon>
        <taxon>Myxosporea</taxon>
        <taxon>Bivalvulida</taxon>
        <taxon>Platysporina</taxon>
        <taxon>Myxobolidae</taxon>
        <taxon>Thelohanellus</taxon>
    </lineage>
</organism>
<keyword evidence="3" id="KW-1185">Reference proteome</keyword>
<reference evidence="2 3" key="1">
    <citation type="journal article" date="2014" name="Genome Biol. Evol.">
        <title>The genome of the myxosporean Thelohanellus kitauei shows adaptations to nutrient acquisition within its fish host.</title>
        <authorList>
            <person name="Yang Y."/>
            <person name="Xiong J."/>
            <person name="Zhou Z."/>
            <person name="Huo F."/>
            <person name="Miao W."/>
            <person name="Ran C."/>
            <person name="Liu Y."/>
            <person name="Zhang J."/>
            <person name="Feng J."/>
            <person name="Wang M."/>
            <person name="Wang M."/>
            <person name="Wang L."/>
            <person name="Yao B."/>
        </authorList>
    </citation>
    <scope>NUCLEOTIDE SEQUENCE [LARGE SCALE GENOMIC DNA]</scope>
    <source>
        <strain evidence="2">Wuqing</strain>
    </source>
</reference>
<protein>
    <recommendedName>
        <fullName evidence="4">Tc1-like transposase DDE domain-containing protein</fullName>
    </recommendedName>
</protein>
<name>A0A0C2M872_THEKT</name>
<feature type="signal peptide" evidence="1">
    <location>
        <begin position="1"/>
        <end position="17"/>
    </location>
</feature>
<evidence type="ECO:0008006" key="4">
    <source>
        <dbReference type="Google" id="ProtNLM"/>
    </source>
</evidence>
<evidence type="ECO:0000256" key="1">
    <source>
        <dbReference type="SAM" id="SignalP"/>
    </source>
</evidence>
<comment type="caution">
    <text evidence="2">The sequence shown here is derived from an EMBL/GenBank/DDBJ whole genome shotgun (WGS) entry which is preliminary data.</text>
</comment>
<gene>
    <name evidence="2" type="ORF">RF11_03197</name>
</gene>
<feature type="chain" id="PRO_5002164176" description="Tc1-like transposase DDE domain-containing protein" evidence="1">
    <location>
        <begin position="18"/>
        <end position="154"/>
    </location>
</feature>
<dbReference type="AlphaFoldDB" id="A0A0C2M872"/>
<evidence type="ECO:0000313" key="2">
    <source>
        <dbReference type="EMBL" id="KII60549.1"/>
    </source>
</evidence>
<accession>A0A0C2M872</accession>
<dbReference type="EMBL" id="JWZT01005575">
    <property type="protein sequence ID" value="KII60549.1"/>
    <property type="molecule type" value="Genomic_DNA"/>
</dbReference>
<keyword evidence="1" id="KW-0732">Signal</keyword>
<evidence type="ECO:0000313" key="3">
    <source>
        <dbReference type="Proteomes" id="UP000031668"/>
    </source>
</evidence>